<protein>
    <submittedName>
        <fullName evidence="3">Uncharacterized protein LOC111473597 isoform X1</fullName>
    </submittedName>
</protein>
<dbReference type="RefSeq" id="XP_022974811.1">
    <property type="nucleotide sequence ID" value="XM_023119043.1"/>
</dbReference>
<proteinExistence type="predicted"/>
<dbReference type="OrthoDB" id="1939627at2759"/>
<evidence type="ECO:0000313" key="3">
    <source>
        <dbReference type="RefSeq" id="XP_022974811.1"/>
    </source>
</evidence>
<sequence>MAGRLRRSMFRLSSIKRPFIHGGSNSRQDSGPYPSTSKESSMEPRARSPSLSPKRESVAASPMYSVKKVASPSPSPSYGGSAGGVINSQPKAVDEYLKDKPTTQPRSPETEPKAVVGKAMKKVIDSDCHGESSKTTMTSHKHEPNTIKIAGENHGAVMEIFELKGEGGDMIEKKETFRRTSNRKAKDQNKEGCKEKKGESTYLNSNVQGVNNSILYGASLAHHDPVRAKIGCAVFLYPQHTHTHMDSTRVSMVLTWHVLGWKVVGLGYKRMGWTRALETDAGHAGHPSLAYTCPNHNLTRVLFLLPHVLLENVWIMVHIH</sequence>
<evidence type="ECO:0000313" key="2">
    <source>
        <dbReference type="Proteomes" id="UP000504608"/>
    </source>
</evidence>
<dbReference type="AlphaFoldDB" id="A0A6J1ICG4"/>
<accession>A0A6J1ICG4</accession>
<feature type="compositionally biased region" description="Basic and acidic residues" evidence="1">
    <location>
        <begin position="92"/>
        <end position="101"/>
    </location>
</feature>
<organism evidence="2 3">
    <name type="scientific">Cucurbita maxima</name>
    <name type="common">Pumpkin</name>
    <name type="synonym">Winter squash</name>
    <dbReference type="NCBI Taxonomy" id="3661"/>
    <lineage>
        <taxon>Eukaryota</taxon>
        <taxon>Viridiplantae</taxon>
        <taxon>Streptophyta</taxon>
        <taxon>Embryophyta</taxon>
        <taxon>Tracheophyta</taxon>
        <taxon>Spermatophyta</taxon>
        <taxon>Magnoliopsida</taxon>
        <taxon>eudicotyledons</taxon>
        <taxon>Gunneridae</taxon>
        <taxon>Pentapetalae</taxon>
        <taxon>rosids</taxon>
        <taxon>fabids</taxon>
        <taxon>Cucurbitales</taxon>
        <taxon>Cucurbitaceae</taxon>
        <taxon>Cucurbiteae</taxon>
        <taxon>Cucurbita</taxon>
    </lineage>
</organism>
<dbReference type="GeneID" id="111473597"/>
<dbReference type="KEGG" id="cmax:111473597"/>
<feature type="region of interest" description="Disordered" evidence="1">
    <location>
        <begin position="1"/>
        <end position="115"/>
    </location>
</feature>
<keyword evidence="2" id="KW-1185">Reference proteome</keyword>
<feature type="compositionally biased region" description="Polar residues" evidence="1">
    <location>
        <begin position="23"/>
        <end position="39"/>
    </location>
</feature>
<gene>
    <name evidence="3" type="primary">LOC111473597</name>
</gene>
<reference evidence="3" key="1">
    <citation type="submission" date="2025-08" db="UniProtKB">
        <authorList>
            <consortium name="RefSeq"/>
        </authorList>
    </citation>
    <scope>IDENTIFICATION</scope>
    <source>
        <tissue evidence="3">Young leaves</tissue>
    </source>
</reference>
<feature type="region of interest" description="Disordered" evidence="1">
    <location>
        <begin position="178"/>
        <end position="199"/>
    </location>
</feature>
<dbReference type="Proteomes" id="UP000504608">
    <property type="component" value="Unplaced"/>
</dbReference>
<evidence type="ECO:0000256" key="1">
    <source>
        <dbReference type="SAM" id="MobiDB-lite"/>
    </source>
</evidence>
<name>A0A6J1ICG4_CUCMA</name>